<evidence type="ECO:0000313" key="2">
    <source>
        <dbReference type="Proteomes" id="UP001239111"/>
    </source>
</evidence>
<protein>
    <submittedName>
        <fullName evidence="1">Uncharacterized protein</fullName>
    </submittedName>
</protein>
<proteinExistence type="predicted"/>
<sequence>MTIDTPDEKSIAHDNEGFEIPKSKHNRKKRRMDSATPMPEEEVLSILLKAKERVEGEGNTQPLKFQKFEQFMIDSRGSKNIIELAASFTDNIQDLTTMIDTFYPHIDNPVMKARCTKIKKKLEQNEKNGIDTELDTSSRSDQESA</sequence>
<evidence type="ECO:0000313" key="1">
    <source>
        <dbReference type="EMBL" id="KAJ8681508.1"/>
    </source>
</evidence>
<organism evidence="1 2">
    <name type="scientific">Eretmocerus hayati</name>
    <dbReference type="NCBI Taxonomy" id="131215"/>
    <lineage>
        <taxon>Eukaryota</taxon>
        <taxon>Metazoa</taxon>
        <taxon>Ecdysozoa</taxon>
        <taxon>Arthropoda</taxon>
        <taxon>Hexapoda</taxon>
        <taxon>Insecta</taxon>
        <taxon>Pterygota</taxon>
        <taxon>Neoptera</taxon>
        <taxon>Endopterygota</taxon>
        <taxon>Hymenoptera</taxon>
        <taxon>Apocrita</taxon>
        <taxon>Proctotrupomorpha</taxon>
        <taxon>Chalcidoidea</taxon>
        <taxon>Aphelinidae</taxon>
        <taxon>Aphelininae</taxon>
        <taxon>Eretmocerus</taxon>
    </lineage>
</organism>
<reference evidence="1" key="1">
    <citation type="submission" date="2023-04" db="EMBL/GenBank/DDBJ databases">
        <title>A chromosome-level genome assembly of the parasitoid wasp Eretmocerus hayati.</title>
        <authorList>
            <person name="Zhong Y."/>
            <person name="Liu S."/>
            <person name="Liu Y."/>
        </authorList>
    </citation>
    <scope>NUCLEOTIDE SEQUENCE</scope>
    <source>
        <strain evidence="1">ZJU_SS_LIU_2023</strain>
    </source>
</reference>
<name>A0ACC2PEL7_9HYME</name>
<dbReference type="Proteomes" id="UP001239111">
    <property type="component" value="Chromosome 1"/>
</dbReference>
<keyword evidence="2" id="KW-1185">Reference proteome</keyword>
<accession>A0ACC2PEL7</accession>
<comment type="caution">
    <text evidence="1">The sequence shown here is derived from an EMBL/GenBank/DDBJ whole genome shotgun (WGS) entry which is preliminary data.</text>
</comment>
<gene>
    <name evidence="1" type="ORF">QAD02_017300</name>
</gene>
<dbReference type="EMBL" id="CM056741">
    <property type="protein sequence ID" value="KAJ8681508.1"/>
    <property type="molecule type" value="Genomic_DNA"/>
</dbReference>